<evidence type="ECO:0000313" key="1">
    <source>
        <dbReference type="EMBL" id="JAH50898.1"/>
    </source>
</evidence>
<name>A0A0E9TDU0_ANGAN</name>
<proteinExistence type="predicted"/>
<sequence length="33" mass="3623">MAFSGCRDSVNLRLSLVELFLAVSWHTSLPSVS</sequence>
<protein>
    <submittedName>
        <fullName evidence="1">Uncharacterized protein</fullName>
    </submittedName>
</protein>
<dbReference type="AlphaFoldDB" id="A0A0E9TDU0"/>
<organism evidence="1">
    <name type="scientific">Anguilla anguilla</name>
    <name type="common">European freshwater eel</name>
    <name type="synonym">Muraena anguilla</name>
    <dbReference type="NCBI Taxonomy" id="7936"/>
    <lineage>
        <taxon>Eukaryota</taxon>
        <taxon>Metazoa</taxon>
        <taxon>Chordata</taxon>
        <taxon>Craniata</taxon>
        <taxon>Vertebrata</taxon>
        <taxon>Euteleostomi</taxon>
        <taxon>Actinopterygii</taxon>
        <taxon>Neopterygii</taxon>
        <taxon>Teleostei</taxon>
        <taxon>Anguilliformes</taxon>
        <taxon>Anguillidae</taxon>
        <taxon>Anguilla</taxon>
    </lineage>
</organism>
<dbReference type="EMBL" id="GBXM01057679">
    <property type="protein sequence ID" value="JAH50898.1"/>
    <property type="molecule type" value="Transcribed_RNA"/>
</dbReference>
<accession>A0A0E9TDU0</accession>
<reference evidence="1" key="2">
    <citation type="journal article" date="2015" name="Fish Shellfish Immunol.">
        <title>Early steps in the European eel (Anguilla anguilla)-Vibrio vulnificus interaction in the gills: Role of the RtxA13 toxin.</title>
        <authorList>
            <person name="Callol A."/>
            <person name="Pajuelo D."/>
            <person name="Ebbesson L."/>
            <person name="Teles M."/>
            <person name="MacKenzie S."/>
            <person name="Amaro C."/>
        </authorList>
    </citation>
    <scope>NUCLEOTIDE SEQUENCE</scope>
</reference>
<reference evidence="1" key="1">
    <citation type="submission" date="2014-11" db="EMBL/GenBank/DDBJ databases">
        <authorList>
            <person name="Amaro Gonzalez C."/>
        </authorList>
    </citation>
    <scope>NUCLEOTIDE SEQUENCE</scope>
</reference>